<dbReference type="Pfam" id="PF13620">
    <property type="entry name" value="CarboxypepD_reg"/>
    <property type="match status" value="1"/>
</dbReference>
<dbReference type="InterPro" id="IPR057601">
    <property type="entry name" value="Oar-like_b-barrel"/>
</dbReference>
<dbReference type="Pfam" id="PF25183">
    <property type="entry name" value="OMP_b-brl_4"/>
    <property type="match status" value="1"/>
</dbReference>
<feature type="chain" id="PRO_5043288514" evidence="7">
    <location>
        <begin position="28"/>
        <end position="1162"/>
    </location>
</feature>
<keyword evidence="5" id="KW-0472">Membrane</keyword>
<gene>
    <name evidence="10" type="ORF">P4G45_08075</name>
    <name evidence="11" type="ORF">P8936_08545</name>
</gene>
<sequence>MKNIRNKCFGLCAVVCVLFLAAGTANAQATTGLIVGQVTDATGAVIPQTVITAKDEDKGVTFTGRSDGSGNYVILNLTPGTYTVTAAHQGFGDSSLQHATLVIDQKLLLNFHLTPGSVSTSIEVTDKAPVLQTQSAEVGTVISGDVITSLPLLSRDFYSLTTLVPGVAQVGGSINSYALSVSGQREFANSILLDGVESTTNRTQDVTVTPSVDSVQEFKVITSSYDAEYGNAAGGVVQVQTKAGTNKYHGVAYEFFRPNFLTAKPYSFGGSEPAPTLKQHNFGGTFGGPIFKDRSFFFVSYEGSRQNNAYTYLDSTIPFGLIKTQPDGSVDLSGLVDPNAGLDPSSCNGKPCPKAGTVDPIFDPAISYACYGGYTGCLPQQFPGNIIPASRVSAAGLNTLLKFFPKPNLPGTRNGWFSNYAVDSPVTSNTNQVDSRFDQVITQADRLYAIYHWGTNNSLVTDPYHGNTVVPGAGDADQANKQDGGAQSISITEDHTFSATMLNEFRFGYTRYYLDQYSLLNGTDYSTKYGVGNIAVPGYSATVGFPYMYLADGYLTGGSTYKPYHVLDNNSQFTDYLTMTGISGHTIKIGGDFRKLNSHPNFSLFPTGFQYYSSFGTAETSDPTFNSANGYAQYVPNGWNAYGGSDIADLIVGIPQVVDMGLQLTNPHTKSWDLDLYAQDSWKVTQKLTLNYGVRYEYQNPYTEANNYMSNYDVATNRILVAGVGGNSNSLVAARRNQFAPRVGFAFQANPKTVLRGGFGIFYTPENDGREDFLTKNTPFATQSSYYNTPYNGYVTYQLDAGVPRNTKILSPTSGGYIDPATIPNGSLNVTYALDPHIRTGYSESFNAAVERQVGSSISVDLAYVGSLNHALPYEIGDINQNPLDSTNKYDNRLTADLGQIQYLTDSGFGDYNSMQLKVTKRQSHNLSFLGSYTYSHNLDNGPAPFNLGHINNDNPQSPYNLRAEYASADSDLRHNFVFSGLWYLPIGRGQRYFSQWSNVTNTILGGWQLNAIYVMQSGTPVNVVRGNNPTGSSAGLRPNLIGTPNLARGKRTLAKYFNTAAFTNQPFNVPDPLAQIAPGNAGRNLVVGPGNINLDASIFKEVPVTDRAKLQLRMEAFNTLNTPHFGNPDGNANSGTFGEIIRQNGAANANRVIQLDIKAIF</sequence>
<evidence type="ECO:0000313" key="10">
    <source>
        <dbReference type="EMBL" id="XBH11671.1"/>
    </source>
</evidence>
<accession>A0AAU7DCZ7</accession>
<dbReference type="KEGG" id="epl:P4G45_08075"/>
<dbReference type="GO" id="GO:0044718">
    <property type="term" value="P:siderophore transmembrane transport"/>
    <property type="evidence" value="ECO:0007669"/>
    <property type="project" value="TreeGrafter"/>
</dbReference>
<keyword evidence="3" id="KW-1134">Transmembrane beta strand</keyword>
<comment type="subcellular location">
    <subcellularLocation>
        <location evidence="1">Cell outer membrane</location>
        <topology evidence="1">Multi-pass membrane protein</topology>
    </subcellularLocation>
</comment>
<dbReference type="InterPro" id="IPR039426">
    <property type="entry name" value="TonB-dep_rcpt-like"/>
</dbReference>
<dbReference type="InterPro" id="IPR013784">
    <property type="entry name" value="Carb-bd-like_fold"/>
</dbReference>
<dbReference type="GO" id="GO:0015344">
    <property type="term" value="F:siderophore uptake transmembrane transporter activity"/>
    <property type="evidence" value="ECO:0007669"/>
    <property type="project" value="TreeGrafter"/>
</dbReference>
<evidence type="ECO:0000256" key="7">
    <source>
        <dbReference type="SAM" id="SignalP"/>
    </source>
</evidence>
<dbReference type="InterPro" id="IPR012910">
    <property type="entry name" value="Plug_dom"/>
</dbReference>
<evidence type="ECO:0000259" key="8">
    <source>
        <dbReference type="Pfam" id="PF07715"/>
    </source>
</evidence>
<dbReference type="EMBL" id="CP121194">
    <property type="protein sequence ID" value="XBH11671.1"/>
    <property type="molecule type" value="Genomic_DNA"/>
</dbReference>
<evidence type="ECO:0000259" key="9">
    <source>
        <dbReference type="Pfam" id="PF25183"/>
    </source>
</evidence>
<evidence type="ECO:0000256" key="1">
    <source>
        <dbReference type="ARBA" id="ARBA00004571"/>
    </source>
</evidence>
<keyword evidence="2" id="KW-0813">Transport</keyword>
<reference evidence="10" key="1">
    <citation type="submission" date="2023-03" db="EMBL/GenBank/DDBJ databases">
        <title>Edaphobacter sp.</title>
        <authorList>
            <person name="Huber K.J."/>
            <person name="Papendorf J."/>
            <person name="Pilke C."/>
            <person name="Bunk B."/>
            <person name="Sproeer C."/>
            <person name="Pester M."/>
        </authorList>
    </citation>
    <scope>NUCLEOTIDE SEQUENCE</scope>
    <source>
        <strain evidence="10">DSM 109919</strain>
        <strain evidence="11">DSM 109920</strain>
    </source>
</reference>
<keyword evidence="7" id="KW-0732">Signal</keyword>
<dbReference type="GO" id="GO:0009279">
    <property type="term" value="C:cell outer membrane"/>
    <property type="evidence" value="ECO:0007669"/>
    <property type="project" value="UniProtKB-SubCell"/>
</dbReference>
<dbReference type="GO" id="GO:0030246">
    <property type="term" value="F:carbohydrate binding"/>
    <property type="evidence" value="ECO:0007669"/>
    <property type="project" value="InterPro"/>
</dbReference>
<keyword evidence="10" id="KW-0121">Carboxypeptidase</keyword>
<dbReference type="Gene3D" id="2.40.170.20">
    <property type="entry name" value="TonB-dependent receptor, beta-barrel domain"/>
    <property type="match status" value="1"/>
</dbReference>
<dbReference type="InterPro" id="IPR036942">
    <property type="entry name" value="Beta-barrel_TonB_sf"/>
</dbReference>
<evidence type="ECO:0000256" key="5">
    <source>
        <dbReference type="ARBA" id="ARBA00023136"/>
    </source>
</evidence>
<dbReference type="PANTHER" id="PTHR30069">
    <property type="entry name" value="TONB-DEPENDENT OUTER MEMBRANE RECEPTOR"/>
    <property type="match status" value="1"/>
</dbReference>
<dbReference type="RefSeq" id="WP_348269161.1">
    <property type="nucleotide sequence ID" value="NZ_CP121194.1"/>
</dbReference>
<organism evidence="10">
    <name type="scientific">Edaphobacter paludis</name>
    <dbReference type="NCBI Taxonomy" id="3035702"/>
    <lineage>
        <taxon>Bacteria</taxon>
        <taxon>Pseudomonadati</taxon>
        <taxon>Acidobacteriota</taxon>
        <taxon>Terriglobia</taxon>
        <taxon>Terriglobales</taxon>
        <taxon>Acidobacteriaceae</taxon>
        <taxon>Edaphobacter</taxon>
    </lineage>
</organism>
<proteinExistence type="predicted"/>
<accession>A0AAU7D447</accession>
<name>A0AAU7D447_9BACT</name>
<dbReference type="Pfam" id="PF07715">
    <property type="entry name" value="Plug"/>
    <property type="match status" value="1"/>
</dbReference>
<dbReference type="EMBL" id="CP121195">
    <property type="protein sequence ID" value="XBH15201.1"/>
    <property type="molecule type" value="Genomic_DNA"/>
</dbReference>
<dbReference type="SUPFAM" id="SSF56935">
    <property type="entry name" value="Porins"/>
    <property type="match status" value="1"/>
</dbReference>
<dbReference type="Gene3D" id="2.60.40.1120">
    <property type="entry name" value="Carboxypeptidase-like, regulatory domain"/>
    <property type="match status" value="1"/>
</dbReference>
<evidence type="ECO:0000256" key="4">
    <source>
        <dbReference type="ARBA" id="ARBA00022692"/>
    </source>
</evidence>
<dbReference type="AlphaFoldDB" id="A0AAU7D447"/>
<feature type="domain" description="TonB-dependent transporter Oar-like beta-barrel" evidence="9">
    <location>
        <begin position="241"/>
        <end position="1155"/>
    </location>
</feature>
<keyword evidence="10" id="KW-0378">Hydrolase</keyword>
<feature type="signal peptide" evidence="7">
    <location>
        <begin position="1"/>
        <end position="27"/>
    </location>
</feature>
<evidence type="ECO:0000313" key="11">
    <source>
        <dbReference type="EMBL" id="XBH15201.1"/>
    </source>
</evidence>
<dbReference type="PANTHER" id="PTHR30069:SF46">
    <property type="entry name" value="OAR PROTEIN"/>
    <property type="match status" value="1"/>
</dbReference>
<dbReference type="SUPFAM" id="SSF49452">
    <property type="entry name" value="Starch-binding domain-like"/>
    <property type="match status" value="1"/>
</dbReference>
<protein>
    <submittedName>
        <fullName evidence="10">Carboxypeptidase regulatory-like domain-containing protein</fullName>
    </submittedName>
</protein>
<dbReference type="GO" id="GO:0004180">
    <property type="term" value="F:carboxypeptidase activity"/>
    <property type="evidence" value="ECO:0007669"/>
    <property type="project" value="UniProtKB-KW"/>
</dbReference>
<keyword evidence="10" id="KW-0645">Protease</keyword>
<evidence type="ECO:0000256" key="3">
    <source>
        <dbReference type="ARBA" id="ARBA00022452"/>
    </source>
</evidence>
<evidence type="ECO:0000256" key="6">
    <source>
        <dbReference type="ARBA" id="ARBA00023237"/>
    </source>
</evidence>
<keyword evidence="6" id="KW-0998">Cell outer membrane</keyword>
<keyword evidence="4" id="KW-0812">Transmembrane</keyword>
<evidence type="ECO:0000256" key="2">
    <source>
        <dbReference type="ARBA" id="ARBA00022448"/>
    </source>
</evidence>
<feature type="domain" description="TonB-dependent receptor plug" evidence="8">
    <location>
        <begin position="140"/>
        <end position="236"/>
    </location>
</feature>